<dbReference type="RefSeq" id="XP_075092276.1">
    <property type="nucleotide sequence ID" value="XM_075236175.1"/>
</dbReference>
<reference evidence="1" key="1">
    <citation type="journal article" date="2014" name="Nat. Commun.">
        <title>The tobacco genome sequence and its comparison with those of tomato and potato.</title>
        <authorList>
            <person name="Sierro N."/>
            <person name="Battey J.N."/>
            <person name="Ouadi S."/>
            <person name="Bakaher N."/>
            <person name="Bovet L."/>
            <person name="Willig A."/>
            <person name="Goepfert S."/>
            <person name="Peitsch M.C."/>
            <person name="Ivanov N.V."/>
        </authorList>
    </citation>
    <scope>NUCLEOTIDE SEQUENCE [LARGE SCALE GENOMIC DNA]</scope>
</reference>
<name>A0AC58T4W4_TOBAC</name>
<proteinExistence type="predicted"/>
<protein>
    <submittedName>
        <fullName evidence="2">Mitochondrial protein AtMg00820</fullName>
    </submittedName>
</protein>
<accession>A0AC58T4W4</accession>
<gene>
    <name evidence="2" type="primary">LOC107813748</name>
</gene>
<evidence type="ECO:0000313" key="1">
    <source>
        <dbReference type="Proteomes" id="UP000790787"/>
    </source>
</evidence>
<evidence type="ECO:0000313" key="2">
    <source>
        <dbReference type="RefSeq" id="XP_075092276.1"/>
    </source>
</evidence>
<dbReference type="Proteomes" id="UP000790787">
    <property type="component" value="Chromosome 18"/>
</dbReference>
<sequence>MDEDFVSLNVHSSVPYSIANYVSYDKLSPKYQSYLAAFSTIVEPTTFTEACQDPRWVEAMKSEIEALKSNHTWDIVSFPEGKTHIGCKWVYRVKYKASGEIERFKARLVAKGYSQKEGIDYEETFSPVVKMVTVKTILSLAAAQHWHIHQMDVHNAFFAGRSL</sequence>
<organism evidence="1 2">
    <name type="scientific">Nicotiana tabacum</name>
    <name type="common">Common tobacco</name>
    <dbReference type="NCBI Taxonomy" id="4097"/>
    <lineage>
        <taxon>Eukaryota</taxon>
        <taxon>Viridiplantae</taxon>
        <taxon>Streptophyta</taxon>
        <taxon>Embryophyta</taxon>
        <taxon>Tracheophyta</taxon>
        <taxon>Spermatophyta</taxon>
        <taxon>Magnoliopsida</taxon>
        <taxon>eudicotyledons</taxon>
        <taxon>Gunneridae</taxon>
        <taxon>Pentapetalae</taxon>
        <taxon>asterids</taxon>
        <taxon>lamiids</taxon>
        <taxon>Solanales</taxon>
        <taxon>Solanaceae</taxon>
        <taxon>Nicotianoideae</taxon>
        <taxon>Nicotianeae</taxon>
        <taxon>Nicotiana</taxon>
    </lineage>
</organism>
<reference evidence="2" key="2">
    <citation type="submission" date="2025-08" db="UniProtKB">
        <authorList>
            <consortium name="RefSeq"/>
        </authorList>
    </citation>
    <scope>IDENTIFICATION</scope>
    <source>
        <tissue evidence="2">Leaf</tissue>
    </source>
</reference>
<keyword evidence="1" id="KW-1185">Reference proteome</keyword>